<sequence length="157" mass="17157">MAWALESLGQPPTWLLVLATPVALLFGYRWLQRRLAAMDEASARAEAAALSTKLQKNPKTFTKDELLAYNGMDRRKPLLLALKGRVIDVSAGADFYGPGGPYGIFAGKDASKGFAMMSLKEEDAHSDLTGVDDDHLKILDDWYSKLTGKYPTVGHVA</sequence>
<reference evidence="4" key="2">
    <citation type="submission" date="2024-10" db="UniProtKB">
        <authorList>
            <consortium name="EnsemblProtists"/>
        </authorList>
    </citation>
    <scope>IDENTIFICATION</scope>
</reference>
<reference evidence="5" key="1">
    <citation type="journal article" date="2013" name="Nature">
        <title>Pan genome of the phytoplankton Emiliania underpins its global distribution.</title>
        <authorList>
            <person name="Read B.A."/>
            <person name="Kegel J."/>
            <person name="Klute M.J."/>
            <person name="Kuo A."/>
            <person name="Lefebvre S.C."/>
            <person name="Maumus F."/>
            <person name="Mayer C."/>
            <person name="Miller J."/>
            <person name="Monier A."/>
            <person name="Salamov A."/>
            <person name="Young J."/>
            <person name="Aguilar M."/>
            <person name="Claverie J.M."/>
            <person name="Frickenhaus S."/>
            <person name="Gonzalez K."/>
            <person name="Herman E.K."/>
            <person name="Lin Y.C."/>
            <person name="Napier J."/>
            <person name="Ogata H."/>
            <person name="Sarno A.F."/>
            <person name="Shmutz J."/>
            <person name="Schroeder D."/>
            <person name="de Vargas C."/>
            <person name="Verret F."/>
            <person name="von Dassow P."/>
            <person name="Valentin K."/>
            <person name="Van de Peer Y."/>
            <person name="Wheeler G."/>
            <person name="Dacks J.B."/>
            <person name="Delwiche C.F."/>
            <person name="Dyhrman S.T."/>
            <person name="Glockner G."/>
            <person name="John U."/>
            <person name="Richards T."/>
            <person name="Worden A.Z."/>
            <person name="Zhang X."/>
            <person name="Grigoriev I.V."/>
            <person name="Allen A.E."/>
            <person name="Bidle K."/>
            <person name="Borodovsky M."/>
            <person name="Bowler C."/>
            <person name="Brownlee C."/>
            <person name="Cock J.M."/>
            <person name="Elias M."/>
            <person name="Gladyshev V.N."/>
            <person name="Groth M."/>
            <person name="Guda C."/>
            <person name="Hadaegh A."/>
            <person name="Iglesias-Rodriguez M.D."/>
            <person name="Jenkins J."/>
            <person name="Jones B.M."/>
            <person name="Lawson T."/>
            <person name="Leese F."/>
            <person name="Lindquist E."/>
            <person name="Lobanov A."/>
            <person name="Lomsadze A."/>
            <person name="Malik S.B."/>
            <person name="Marsh M.E."/>
            <person name="Mackinder L."/>
            <person name="Mock T."/>
            <person name="Mueller-Roeber B."/>
            <person name="Pagarete A."/>
            <person name="Parker M."/>
            <person name="Probert I."/>
            <person name="Quesneville H."/>
            <person name="Raines C."/>
            <person name="Rensing S.A."/>
            <person name="Riano-Pachon D.M."/>
            <person name="Richier S."/>
            <person name="Rokitta S."/>
            <person name="Shiraiwa Y."/>
            <person name="Soanes D.M."/>
            <person name="van der Giezen M."/>
            <person name="Wahlund T.M."/>
            <person name="Williams B."/>
            <person name="Wilson W."/>
            <person name="Wolfe G."/>
            <person name="Wurch L.L."/>
        </authorList>
    </citation>
    <scope>NUCLEOTIDE SEQUENCE</scope>
</reference>
<comment type="similarity">
    <text evidence="1">Belongs to the cytochrome b5 family. MAPR subfamily.</text>
</comment>
<dbReference type="EnsemblProtists" id="EOD14803">
    <property type="protein sequence ID" value="EOD14803"/>
    <property type="gene ID" value="EMIHUDRAFT_426038"/>
</dbReference>
<keyword evidence="5" id="KW-1185">Reference proteome</keyword>
<evidence type="ECO:0000313" key="5">
    <source>
        <dbReference type="Proteomes" id="UP000013827"/>
    </source>
</evidence>
<dbReference type="InterPro" id="IPR001199">
    <property type="entry name" value="Cyt_B5-like_heme/steroid-bd"/>
</dbReference>
<dbReference type="OMA" id="DEINADW"/>
<dbReference type="Pfam" id="PF00173">
    <property type="entry name" value="Cyt-b5"/>
    <property type="match status" value="1"/>
</dbReference>
<dbReference type="SMART" id="SM01117">
    <property type="entry name" value="Cyt-b5"/>
    <property type="match status" value="1"/>
</dbReference>
<keyword evidence="2" id="KW-0812">Transmembrane</keyword>
<dbReference type="GeneID" id="17261087"/>
<protein>
    <recommendedName>
        <fullName evidence="3">Cytochrome b5 heme-binding domain-containing protein</fullName>
    </recommendedName>
</protein>
<dbReference type="Gene3D" id="3.10.120.10">
    <property type="entry name" value="Cytochrome b5-like heme/steroid binding domain"/>
    <property type="match status" value="1"/>
</dbReference>
<keyword evidence="2" id="KW-1133">Transmembrane helix</keyword>
<dbReference type="PANTHER" id="PTHR10281">
    <property type="entry name" value="MEMBRANE-ASSOCIATED PROGESTERONE RECEPTOR COMPONENT-RELATED"/>
    <property type="match status" value="1"/>
</dbReference>
<proteinExistence type="inferred from homology"/>
<dbReference type="RefSeq" id="XP_005767232.1">
    <property type="nucleotide sequence ID" value="XM_005767175.1"/>
</dbReference>
<accession>A0A0D3IU68</accession>
<name>A0A0D3IU68_EMIH1</name>
<dbReference type="GO" id="GO:0016020">
    <property type="term" value="C:membrane"/>
    <property type="evidence" value="ECO:0007669"/>
    <property type="project" value="TreeGrafter"/>
</dbReference>
<dbReference type="Proteomes" id="UP000013827">
    <property type="component" value="Unassembled WGS sequence"/>
</dbReference>
<evidence type="ECO:0000259" key="3">
    <source>
        <dbReference type="SMART" id="SM01117"/>
    </source>
</evidence>
<dbReference type="PANTHER" id="PTHR10281:SF76">
    <property type="entry name" value="CALCUTTA CUP-RELATED"/>
    <property type="match status" value="1"/>
</dbReference>
<feature type="transmembrane region" description="Helical" evidence="2">
    <location>
        <begin position="12"/>
        <end position="31"/>
    </location>
</feature>
<dbReference type="eggNOG" id="KOG1110">
    <property type="taxonomic scope" value="Eukaryota"/>
</dbReference>
<dbReference type="FunFam" id="3.10.120.10:FF:000003">
    <property type="entry name" value="membrane-associated progesterone receptor component 1"/>
    <property type="match status" value="1"/>
</dbReference>
<dbReference type="GO" id="GO:0012505">
    <property type="term" value="C:endomembrane system"/>
    <property type="evidence" value="ECO:0007669"/>
    <property type="project" value="TreeGrafter"/>
</dbReference>
<evidence type="ECO:0000256" key="2">
    <source>
        <dbReference type="SAM" id="Phobius"/>
    </source>
</evidence>
<dbReference type="SUPFAM" id="SSF55856">
    <property type="entry name" value="Cytochrome b5-like heme/steroid binding domain"/>
    <property type="match status" value="1"/>
</dbReference>
<keyword evidence="2" id="KW-0472">Membrane</keyword>
<dbReference type="AlphaFoldDB" id="A0A0D3IU68"/>
<dbReference type="PaxDb" id="2903-EOD14803"/>
<dbReference type="InterPro" id="IPR036400">
    <property type="entry name" value="Cyt_B5-like_heme/steroid_sf"/>
</dbReference>
<evidence type="ECO:0000256" key="1">
    <source>
        <dbReference type="ARBA" id="ARBA00038357"/>
    </source>
</evidence>
<dbReference type="InterPro" id="IPR050577">
    <property type="entry name" value="MAPR/NEUFC/NENF-like"/>
</dbReference>
<dbReference type="KEGG" id="ehx:EMIHUDRAFT_426038"/>
<feature type="domain" description="Cytochrome b5 heme-binding" evidence="3">
    <location>
        <begin position="61"/>
        <end position="157"/>
    </location>
</feature>
<evidence type="ECO:0000313" key="4">
    <source>
        <dbReference type="EnsemblProtists" id="EOD14803"/>
    </source>
</evidence>
<dbReference type="HOGENOM" id="CLU_042860_0_1_1"/>
<organism evidence="4 5">
    <name type="scientific">Emiliania huxleyi (strain CCMP1516)</name>
    <dbReference type="NCBI Taxonomy" id="280463"/>
    <lineage>
        <taxon>Eukaryota</taxon>
        <taxon>Haptista</taxon>
        <taxon>Haptophyta</taxon>
        <taxon>Prymnesiophyceae</taxon>
        <taxon>Isochrysidales</taxon>
        <taxon>Noelaerhabdaceae</taxon>
        <taxon>Emiliania</taxon>
    </lineage>
</organism>
<dbReference type="STRING" id="2903.R1BX93"/>